<feature type="domain" description="Endonuclease GajA/Old nuclease/RecF-like AAA" evidence="1">
    <location>
        <begin position="1"/>
        <end position="43"/>
    </location>
</feature>
<dbReference type="Proteomes" id="UP000007934">
    <property type="component" value="Chromosome"/>
</dbReference>
<dbReference type="InterPro" id="IPR041685">
    <property type="entry name" value="AAA_GajA/Old/RecF-like"/>
</dbReference>
<dbReference type="GeneID" id="36133788"/>
<gene>
    <name evidence="2" type="ordered locus">Hfelis_16250</name>
</gene>
<evidence type="ECO:0000313" key="2">
    <source>
        <dbReference type="EMBL" id="CBY83709.1"/>
    </source>
</evidence>
<dbReference type="KEGG" id="hfe:HFELIS_16250"/>
<dbReference type="RefSeq" id="WP_013470114.1">
    <property type="nucleotide sequence ID" value="NC_014810.2"/>
</dbReference>
<dbReference type="Pfam" id="PF13175">
    <property type="entry name" value="AAA_15"/>
    <property type="match status" value="1"/>
</dbReference>
<keyword evidence="3" id="KW-1185">Reference proteome</keyword>
<dbReference type="SUPFAM" id="SSF52540">
    <property type="entry name" value="P-loop containing nucleoside triphosphate hydrolases"/>
    <property type="match status" value="1"/>
</dbReference>
<dbReference type="AlphaFoldDB" id="E7ABK4"/>
<evidence type="ECO:0000313" key="3">
    <source>
        <dbReference type="Proteomes" id="UP000007934"/>
    </source>
</evidence>
<name>E7ABK4_HELFC</name>
<accession>E7ABK4</accession>
<proteinExistence type="predicted"/>
<dbReference type="STRING" id="936155.HFELIS_16250"/>
<dbReference type="Gene3D" id="3.40.50.300">
    <property type="entry name" value="P-loop containing nucleotide triphosphate hydrolases"/>
    <property type="match status" value="1"/>
</dbReference>
<reference evidence="2 3" key="1">
    <citation type="journal article" date="2011" name="Genome Biol. Evol.">
        <title>Comparative whole genome sequence analysis of the carcinogenic bacterial model pathogen Helicobacter felis.</title>
        <authorList>
            <person name="Arnold I.C."/>
            <person name="Zigova Z."/>
            <person name="Holden M."/>
            <person name="Lawley T.D."/>
            <person name="Rad R."/>
            <person name="Dougan G."/>
            <person name="Falkow S."/>
            <person name="Bentley S.D."/>
            <person name="Muller A."/>
        </authorList>
    </citation>
    <scope>NUCLEOTIDE SEQUENCE [LARGE SCALE GENOMIC DNA]</scope>
    <source>
        <strain evidence="3">ATCC 49179 / CCUG 28539 / NCTC 12436 / CS1</strain>
    </source>
</reference>
<dbReference type="EMBL" id="FQ670179">
    <property type="protein sequence ID" value="CBY83709.1"/>
    <property type="molecule type" value="Genomic_DNA"/>
</dbReference>
<protein>
    <recommendedName>
        <fullName evidence="1">Endonuclease GajA/Old nuclease/RecF-like AAA domain-containing protein</fullName>
    </recommendedName>
</protein>
<dbReference type="HOGENOM" id="CLU_2770207_0_0_7"/>
<dbReference type="InterPro" id="IPR027417">
    <property type="entry name" value="P-loop_NTPase"/>
</dbReference>
<evidence type="ECO:0000259" key="1">
    <source>
        <dbReference type="Pfam" id="PF13175"/>
    </source>
</evidence>
<sequence length="69" mass="8121">MISFIQIENFKSIQKEVFELKPLTCFAGTNSVGKSSVLQTILLASYYNHNNMWLRDAIYFVMSYTRYQK</sequence>
<dbReference type="OrthoDB" id="5329090at2"/>
<organism evidence="2 3">
    <name type="scientific">Helicobacter felis (strain ATCC 49179 / CCUG 28539 / NCTC 12436 / CS1)</name>
    <dbReference type="NCBI Taxonomy" id="936155"/>
    <lineage>
        <taxon>Bacteria</taxon>
        <taxon>Pseudomonadati</taxon>
        <taxon>Campylobacterota</taxon>
        <taxon>Epsilonproteobacteria</taxon>
        <taxon>Campylobacterales</taxon>
        <taxon>Helicobacteraceae</taxon>
        <taxon>Helicobacter</taxon>
    </lineage>
</organism>